<evidence type="ECO:0000313" key="3">
    <source>
        <dbReference type="Proteomes" id="UP000009282"/>
    </source>
</evidence>
<protein>
    <recommendedName>
        <fullName evidence="1">DUF403 domain-containing protein</fullName>
    </recommendedName>
</protein>
<evidence type="ECO:0000259" key="1">
    <source>
        <dbReference type="Pfam" id="PF04168"/>
    </source>
</evidence>
<keyword evidence="3" id="KW-1185">Reference proteome</keyword>
<name>G4QF48_GLANF</name>
<dbReference type="InterPro" id="IPR007296">
    <property type="entry name" value="DUF403"/>
</dbReference>
<dbReference type="EMBL" id="CP003060">
    <property type="protein sequence ID" value="AEP28392.1"/>
    <property type="molecule type" value="Genomic_DNA"/>
</dbReference>
<dbReference type="AlphaFoldDB" id="G4QF48"/>
<dbReference type="OrthoDB" id="9803532at2"/>
<accession>G4QF48</accession>
<organism evidence="2 3">
    <name type="scientific">Glaciecola nitratireducens (strain JCM 12485 / KCTC 12276 / FR1064)</name>
    <dbReference type="NCBI Taxonomy" id="1085623"/>
    <lineage>
        <taxon>Bacteria</taxon>
        <taxon>Pseudomonadati</taxon>
        <taxon>Pseudomonadota</taxon>
        <taxon>Gammaproteobacteria</taxon>
        <taxon>Alteromonadales</taxon>
        <taxon>Alteromonadaceae</taxon>
        <taxon>Brumicola</taxon>
    </lineage>
</organism>
<dbReference type="STRING" id="1085623.GNIT_0238"/>
<dbReference type="eggNOG" id="COG2307">
    <property type="taxonomic scope" value="Bacteria"/>
</dbReference>
<dbReference type="HOGENOM" id="CLU_071567_1_0_6"/>
<evidence type="ECO:0000313" key="2">
    <source>
        <dbReference type="EMBL" id="AEP28392.1"/>
    </source>
</evidence>
<gene>
    <name evidence="2" type="ordered locus">GNIT_0238</name>
</gene>
<dbReference type="InterPro" id="IPR051680">
    <property type="entry name" value="ATP-dep_Glu-Cys_Ligase-2"/>
</dbReference>
<dbReference type="RefSeq" id="WP_014107271.1">
    <property type="nucleotide sequence ID" value="NC_016041.1"/>
</dbReference>
<feature type="domain" description="DUF403" evidence="1">
    <location>
        <begin position="1"/>
        <end position="306"/>
    </location>
</feature>
<dbReference type="PANTHER" id="PTHR34595">
    <property type="entry name" value="BLR5612 PROTEIN"/>
    <property type="match status" value="1"/>
</dbReference>
<proteinExistence type="predicted"/>
<sequence>MLSRVANSLYWLARYLERAENTARLINVNSHLLLDLPTSVKLGWEPIVDILSFRDKFYETYDVADESSVIKFMVVDKEHPGSIVSSISSARENARTLKEIIPREAWEQINELYLFATENSADAFKRRTRYQYLSKIVLANQTITGLLAGTMTHDEAYSFLRIGRNLERADMTTRIIDVRSASLLPDVENESAAFRNIQWMGVLKSMTAYQMYRREVRVRINREDVLEFLLLESRFPRSLIHAIEEVERCISELPHNREAVDKTRILRTQLVNAKPAQLSQEKLHEFVDDMQAGLIEISDKVTETYF</sequence>
<reference evidence="2 3" key="1">
    <citation type="journal article" date="2011" name="J. Bacteriol.">
        <title>Complete genome sequence of seawater bacterium Glaciecola nitratireducens FR1064T.</title>
        <authorList>
            <person name="Bian F."/>
            <person name="Qin Q.L."/>
            <person name="Xie B.B."/>
            <person name="Shu Y.L."/>
            <person name="Zhang X.Y."/>
            <person name="Yu Y."/>
            <person name="Chen B."/>
            <person name="Chen X.L."/>
            <person name="Zhou B.C."/>
            <person name="Zhang Y.Z."/>
        </authorList>
    </citation>
    <scope>NUCLEOTIDE SEQUENCE [LARGE SCALE GENOMIC DNA]</scope>
    <source>
        <strain evidence="3">JCM 12485 / KCTC 12276 / FR1064</strain>
    </source>
</reference>
<dbReference type="Proteomes" id="UP000009282">
    <property type="component" value="Chromosome"/>
</dbReference>
<dbReference type="KEGG" id="gni:GNIT_0238"/>
<dbReference type="Pfam" id="PF04168">
    <property type="entry name" value="Alpha-E"/>
    <property type="match status" value="1"/>
</dbReference>
<dbReference type="PANTHER" id="PTHR34595:SF7">
    <property type="entry name" value="SLL1039 PROTEIN"/>
    <property type="match status" value="1"/>
</dbReference>